<evidence type="ECO:0000313" key="5">
    <source>
        <dbReference type="Proteomes" id="UP001335183"/>
    </source>
</evidence>
<accession>A0ABZ2D2T5</accession>
<dbReference type="PROSITE" id="PS51257">
    <property type="entry name" value="PROKAR_LIPOPROTEIN"/>
    <property type="match status" value="1"/>
</dbReference>
<evidence type="ECO:0000313" key="4">
    <source>
        <dbReference type="EMBL" id="WWA47360.1"/>
    </source>
</evidence>
<feature type="domain" description="Phospholipase/carboxylesterase/thioesterase" evidence="3">
    <location>
        <begin position="116"/>
        <end position="227"/>
    </location>
</feature>
<gene>
    <name evidence="4" type="ORF">V5F89_00150</name>
</gene>
<dbReference type="InterPro" id="IPR003140">
    <property type="entry name" value="PLipase/COase/thioEstase"/>
</dbReference>
<evidence type="ECO:0000256" key="2">
    <source>
        <dbReference type="SAM" id="SignalP"/>
    </source>
</evidence>
<dbReference type="Proteomes" id="UP001335183">
    <property type="component" value="Chromosome"/>
</dbReference>
<keyword evidence="4" id="KW-0378">Hydrolase</keyword>
<dbReference type="GO" id="GO:0016787">
    <property type="term" value="F:hydrolase activity"/>
    <property type="evidence" value="ECO:0007669"/>
    <property type="project" value="UniProtKB-KW"/>
</dbReference>
<keyword evidence="5" id="KW-1185">Reference proteome</keyword>
<organism evidence="4 5">
    <name type="scientific">Pelagerythrobacter marensis</name>
    <dbReference type="NCBI Taxonomy" id="543877"/>
    <lineage>
        <taxon>Bacteria</taxon>
        <taxon>Pseudomonadati</taxon>
        <taxon>Pseudomonadota</taxon>
        <taxon>Alphaproteobacteria</taxon>
        <taxon>Sphingomonadales</taxon>
        <taxon>Erythrobacteraceae</taxon>
        <taxon>Pelagerythrobacter</taxon>
    </lineage>
</organism>
<keyword evidence="1 2" id="KW-0732">Signal</keyword>
<dbReference type="InterPro" id="IPR029058">
    <property type="entry name" value="AB_hydrolase_fold"/>
</dbReference>
<name>A0ABZ2D2T5_9SPHN</name>
<dbReference type="Gene3D" id="3.40.50.1820">
    <property type="entry name" value="alpha/beta hydrolase"/>
    <property type="match status" value="1"/>
</dbReference>
<protein>
    <submittedName>
        <fullName evidence="4">Dienelactone hydrolase family protein</fullName>
    </submittedName>
</protein>
<dbReference type="PANTHER" id="PTHR43037">
    <property type="entry name" value="UNNAMED PRODUCT-RELATED"/>
    <property type="match status" value="1"/>
</dbReference>
<dbReference type="PANTHER" id="PTHR43037:SF1">
    <property type="entry name" value="BLL1128 PROTEIN"/>
    <property type="match status" value="1"/>
</dbReference>
<sequence length="249" mass="26831">MKRLFPLALAFMLAACTGLGSLHAAPAPLEDGQRPQPPVAADGYDYQLHLPPGAARAAPGEERWPLMIFLHGSGERGSDIAKVKVHGPPKVADRDPSFPFILLSPQLPAEEDWDLAKLDALLDHALATLPVDSARIYLTGLSRGGHASWRWAAAEPGRFAAVAPVAGRGDPDKACALTDIPIWAFHGDRDDVVTPEGSFAMARAIRACGGRKSRLTIYPDLGHNAWDPAYDDPALYLWLLSHRIEGDAQ</sequence>
<dbReference type="RefSeq" id="WP_338446250.1">
    <property type="nucleotide sequence ID" value="NZ_CP144918.1"/>
</dbReference>
<evidence type="ECO:0000256" key="1">
    <source>
        <dbReference type="ARBA" id="ARBA00022729"/>
    </source>
</evidence>
<proteinExistence type="predicted"/>
<reference evidence="4 5" key="1">
    <citation type="submission" date="2024-02" db="EMBL/GenBank/DDBJ databases">
        <title>The whole genome sequence of five bacterial samples isolated from Abu Dhabi Sabkha-shore region.</title>
        <authorList>
            <person name="Sudalaimuthuasari N."/>
            <person name="Sarfraz B."/>
            <person name="Tuyisabe J.D."/>
            <person name="Mugisha Ntwali L.D.M."/>
            <person name="Ali A.I.A.A."/>
            <person name="Almansoori S.Z.A."/>
            <person name="Alajami H.S.A."/>
            <person name="Almeqbaali A.A.S."/>
            <person name="Kundu B."/>
            <person name="Saeed E.E."/>
            <person name="Sukumarinath V."/>
            <person name="Mishra A.K."/>
            <person name="Hazzouri K.M."/>
            <person name="Almaskari R."/>
            <person name="Sharma A.K."/>
            <person name="Amiri K.M.A."/>
        </authorList>
    </citation>
    <scope>NUCLEOTIDE SEQUENCE [LARGE SCALE GENOMIC DNA]</scope>
    <source>
        <strain evidence="5">kcgeb_sd</strain>
    </source>
</reference>
<feature type="chain" id="PRO_5046960560" evidence="2">
    <location>
        <begin position="25"/>
        <end position="249"/>
    </location>
</feature>
<dbReference type="EMBL" id="CP144918">
    <property type="protein sequence ID" value="WWA47360.1"/>
    <property type="molecule type" value="Genomic_DNA"/>
</dbReference>
<evidence type="ECO:0000259" key="3">
    <source>
        <dbReference type="Pfam" id="PF02230"/>
    </source>
</evidence>
<dbReference type="Pfam" id="PF02230">
    <property type="entry name" value="Abhydrolase_2"/>
    <property type="match status" value="1"/>
</dbReference>
<dbReference type="SUPFAM" id="SSF53474">
    <property type="entry name" value="alpha/beta-Hydrolases"/>
    <property type="match status" value="1"/>
</dbReference>
<dbReference type="InterPro" id="IPR050955">
    <property type="entry name" value="Plant_Biomass_Hydrol_Est"/>
</dbReference>
<feature type="signal peptide" evidence="2">
    <location>
        <begin position="1"/>
        <end position="24"/>
    </location>
</feature>